<organism evidence="2 3">
    <name type="scientific">Vibrio parahaemolyticus</name>
    <dbReference type="NCBI Taxonomy" id="670"/>
    <lineage>
        <taxon>Bacteria</taxon>
        <taxon>Pseudomonadati</taxon>
        <taxon>Pseudomonadota</taxon>
        <taxon>Gammaproteobacteria</taxon>
        <taxon>Vibrionales</taxon>
        <taxon>Vibrionaceae</taxon>
        <taxon>Vibrio</taxon>
    </lineage>
</organism>
<dbReference type="Proteomes" id="UP000464718">
    <property type="component" value="Plasmid pvpsd2016-4"/>
</dbReference>
<dbReference type="EMBL" id="CP034303">
    <property type="protein sequence ID" value="QHH13349.1"/>
    <property type="molecule type" value="Genomic_DNA"/>
</dbReference>
<name>A0AAX1G1H1_VIBPH</name>
<evidence type="ECO:0000313" key="3">
    <source>
        <dbReference type="Proteomes" id="UP000464718"/>
    </source>
</evidence>
<geneLocation type="plasmid" evidence="3">
    <name>pvpsd2016-4</name>
</geneLocation>
<sequence>MAIYLRGKTPADIERETGVAKSYISRVINNKITNPKKFIKTISDYLLISENWLVNGIGNIDVDPDNNINIYDITEGGYNGVITISNKDGISDNSLKIWKGFTHAPFNKDSIIVTTSTFDNVDGEYLIRNESFYHIALRINDEYSSQWFFKKNLAKIECIQDYDVVGMIIFSLIDDKIKTIEIM</sequence>
<dbReference type="InterPro" id="IPR001387">
    <property type="entry name" value="Cro/C1-type_HTH"/>
</dbReference>
<feature type="domain" description="HTH cro/C1-type" evidence="1">
    <location>
        <begin position="6"/>
        <end position="53"/>
    </location>
</feature>
<dbReference type="InterPro" id="IPR010982">
    <property type="entry name" value="Lambda_DNA-bd_dom_sf"/>
</dbReference>
<reference evidence="2 3" key="1">
    <citation type="submission" date="2018-12" db="EMBL/GenBank/DDBJ databases">
        <title>Genomic insights into the evolutionary origins and pathogenicity of five Vibrio parahaemolyticus strains isolated from the shrimp with acute hepatopancreatic necrosis disease (AHPND).</title>
        <authorList>
            <person name="Yang Q."/>
            <person name="Dong X."/>
            <person name="Xie G."/>
            <person name="Fu S."/>
            <person name="Zou P."/>
            <person name="Sun J."/>
            <person name="Wang Y."/>
            <person name="Huang J."/>
        </authorList>
    </citation>
    <scope>NUCLEOTIDE SEQUENCE [LARGE SCALE GENOMIC DNA]</scope>
    <source>
        <strain evidence="2 3">20160303005-1</strain>
        <plasmid evidence="3">pvpsd2016-4</plasmid>
    </source>
</reference>
<accession>A0AAX1G1H1</accession>
<protein>
    <submittedName>
        <fullName evidence="2">XRE family transcriptional regulator</fullName>
    </submittedName>
</protein>
<evidence type="ECO:0000259" key="1">
    <source>
        <dbReference type="PROSITE" id="PS50943"/>
    </source>
</evidence>
<gene>
    <name evidence="2" type="ORF">EHC69_29085</name>
</gene>
<dbReference type="GO" id="GO:0003677">
    <property type="term" value="F:DNA binding"/>
    <property type="evidence" value="ECO:0007669"/>
    <property type="project" value="InterPro"/>
</dbReference>
<dbReference type="PROSITE" id="PS50943">
    <property type="entry name" value="HTH_CROC1"/>
    <property type="match status" value="1"/>
</dbReference>
<dbReference type="Gene3D" id="1.10.260.40">
    <property type="entry name" value="lambda repressor-like DNA-binding domains"/>
    <property type="match status" value="1"/>
</dbReference>
<proteinExistence type="predicted"/>
<keyword evidence="2" id="KW-0614">Plasmid</keyword>
<evidence type="ECO:0000313" key="2">
    <source>
        <dbReference type="EMBL" id="QHH13349.1"/>
    </source>
</evidence>
<dbReference type="AlphaFoldDB" id="A0AAX1G1H1"/>
<dbReference type="CDD" id="cd00093">
    <property type="entry name" value="HTH_XRE"/>
    <property type="match status" value="1"/>
</dbReference>